<dbReference type="PANTHER" id="PTHR30204:SF90">
    <property type="entry name" value="HTH-TYPE TRANSCRIPTIONAL ACTIVATOR MTA"/>
    <property type="match status" value="1"/>
</dbReference>
<proteinExistence type="predicted"/>
<dbReference type="PROSITE" id="PS50937">
    <property type="entry name" value="HTH_MERR_2"/>
    <property type="match status" value="1"/>
</dbReference>
<dbReference type="SUPFAM" id="SSF46955">
    <property type="entry name" value="Putative DNA-binding domain"/>
    <property type="match status" value="1"/>
</dbReference>
<keyword evidence="4" id="KW-1185">Reference proteome</keyword>
<dbReference type="PANTHER" id="PTHR30204">
    <property type="entry name" value="REDOX-CYCLING DRUG-SENSING TRANSCRIPTIONAL ACTIVATOR SOXR"/>
    <property type="match status" value="1"/>
</dbReference>
<evidence type="ECO:0000259" key="2">
    <source>
        <dbReference type="PROSITE" id="PS50937"/>
    </source>
</evidence>
<evidence type="ECO:0000256" key="1">
    <source>
        <dbReference type="ARBA" id="ARBA00023125"/>
    </source>
</evidence>
<organism evidence="3 4">
    <name type="scientific">Gordoniibacillus kamchatkensis</name>
    <dbReference type="NCBI Taxonomy" id="1590651"/>
    <lineage>
        <taxon>Bacteria</taxon>
        <taxon>Bacillati</taxon>
        <taxon>Bacillota</taxon>
        <taxon>Bacilli</taxon>
        <taxon>Bacillales</taxon>
        <taxon>Paenibacillaceae</taxon>
        <taxon>Gordoniibacillus</taxon>
    </lineage>
</organism>
<dbReference type="SMART" id="SM00422">
    <property type="entry name" value="HTH_MERR"/>
    <property type="match status" value="1"/>
</dbReference>
<dbReference type="InterPro" id="IPR047057">
    <property type="entry name" value="MerR_fam"/>
</dbReference>
<accession>A0ABR5AFB3</accession>
<sequence length="251" mass="28443">MLYTVKEVSALSNVTVKTLHHYHKIGLLQPCRISDAGYRLYGEAELERLQQILFYRELDFPLEQIKRLLEKEPERLAILSGQERLLKRRIERLDTIMQTLGKSIASLKEGEPMAPMDMFKGFASEEEWTDALQEQNRHLKQSYGVDILEGVQIDVQEMNEQAAEVVAFMEGMAGALRAGIKHNDDKVRRLISSHLDFLNERGHAVSAADFAAQTGFFLSDDFHLRMLEGQQTGLAYYVAAAAHSFAADASR</sequence>
<feature type="domain" description="HTH merR-type" evidence="2">
    <location>
        <begin position="2"/>
        <end position="71"/>
    </location>
</feature>
<dbReference type="InterPro" id="IPR009061">
    <property type="entry name" value="DNA-bd_dom_put_sf"/>
</dbReference>
<dbReference type="InterPro" id="IPR000551">
    <property type="entry name" value="MerR-type_HTH_dom"/>
</dbReference>
<dbReference type="Gene3D" id="1.10.1660.10">
    <property type="match status" value="1"/>
</dbReference>
<keyword evidence="1" id="KW-0238">DNA-binding</keyword>
<dbReference type="RefSeq" id="WP_041049035.1">
    <property type="nucleotide sequence ID" value="NZ_JXAK01000033.1"/>
</dbReference>
<dbReference type="Pfam" id="PF13411">
    <property type="entry name" value="MerR_1"/>
    <property type="match status" value="1"/>
</dbReference>
<evidence type="ECO:0000313" key="4">
    <source>
        <dbReference type="Proteomes" id="UP000031967"/>
    </source>
</evidence>
<dbReference type="Proteomes" id="UP000031967">
    <property type="component" value="Unassembled WGS sequence"/>
</dbReference>
<gene>
    <name evidence="3" type="ORF">SD70_18685</name>
</gene>
<comment type="caution">
    <text evidence="3">The sequence shown here is derived from an EMBL/GenBank/DDBJ whole genome shotgun (WGS) entry which is preliminary data.</text>
</comment>
<reference evidence="3 4" key="1">
    <citation type="submission" date="2014-12" db="EMBL/GenBank/DDBJ databases">
        <title>Draft genome sequence of Paenibacillus kamchatkensis strain B-2647.</title>
        <authorList>
            <person name="Karlyshev A.V."/>
            <person name="Kudryashova E.B."/>
        </authorList>
    </citation>
    <scope>NUCLEOTIDE SEQUENCE [LARGE SCALE GENOMIC DNA]</scope>
    <source>
        <strain evidence="3 4">VKM B-2647</strain>
    </source>
</reference>
<evidence type="ECO:0000313" key="3">
    <source>
        <dbReference type="EMBL" id="KIL39666.1"/>
    </source>
</evidence>
<dbReference type="CDD" id="cd01106">
    <property type="entry name" value="HTH_TipAL-Mta"/>
    <property type="match status" value="1"/>
</dbReference>
<name>A0ABR5AFB3_9BACL</name>
<dbReference type="EMBL" id="JXAK01000033">
    <property type="protein sequence ID" value="KIL39666.1"/>
    <property type="molecule type" value="Genomic_DNA"/>
</dbReference>
<protein>
    <submittedName>
        <fullName evidence="3">MerR family transcriptional regulator</fullName>
    </submittedName>
</protein>